<feature type="transmembrane region" description="Helical" evidence="1">
    <location>
        <begin position="43"/>
        <end position="63"/>
    </location>
</feature>
<evidence type="ECO:0000256" key="1">
    <source>
        <dbReference type="SAM" id="Phobius"/>
    </source>
</evidence>
<protein>
    <recommendedName>
        <fullName evidence="4">PH domain-containing protein</fullName>
    </recommendedName>
</protein>
<sequence length="180" mass="18978">MGTPLTMAEVAIERSRGKGVLAILGCVGFVFACLLLASTGHPVALAIAALGIVTFGTFGALWVRQLLRPGPGLVVDEEGFDDRSSATAVGRVPWGDVMNVTTWGLPGSTNVVVHVRNPDDHIARLGWFSRRAARANVRLLGTPVVLASTGLRIDTDGLVSLMRDGFERHSGSLGVVPPTR</sequence>
<dbReference type="Proteomes" id="UP000029990">
    <property type="component" value="Unassembled WGS sequence"/>
</dbReference>
<evidence type="ECO:0000313" key="2">
    <source>
        <dbReference type="EMBL" id="KGN30727.1"/>
    </source>
</evidence>
<gene>
    <name evidence="2" type="ORF">N798_10295</name>
</gene>
<dbReference type="EMBL" id="AVPI01000027">
    <property type="protein sequence ID" value="KGN30727.1"/>
    <property type="molecule type" value="Genomic_DNA"/>
</dbReference>
<evidence type="ECO:0000313" key="3">
    <source>
        <dbReference type="Proteomes" id="UP000029990"/>
    </source>
</evidence>
<organism evidence="2 3">
    <name type="scientific">Knoellia flava TL1</name>
    <dbReference type="NCBI Taxonomy" id="1385518"/>
    <lineage>
        <taxon>Bacteria</taxon>
        <taxon>Bacillati</taxon>
        <taxon>Actinomycetota</taxon>
        <taxon>Actinomycetes</taxon>
        <taxon>Micrococcales</taxon>
        <taxon>Intrasporangiaceae</taxon>
        <taxon>Knoellia</taxon>
    </lineage>
</organism>
<proteinExistence type="predicted"/>
<dbReference type="InterPro" id="IPR048136">
    <property type="entry name" value="STM3941-like"/>
</dbReference>
<feature type="transmembrane region" description="Helical" evidence="1">
    <location>
        <begin position="20"/>
        <end position="37"/>
    </location>
</feature>
<dbReference type="NCBIfam" id="NF041635">
    <property type="entry name" value="STM3941_fam"/>
    <property type="match status" value="1"/>
</dbReference>
<evidence type="ECO:0008006" key="4">
    <source>
        <dbReference type="Google" id="ProtNLM"/>
    </source>
</evidence>
<keyword evidence="3" id="KW-1185">Reference proteome</keyword>
<keyword evidence="1" id="KW-1133">Transmembrane helix</keyword>
<accession>A0ABR4XD04</accession>
<keyword evidence="1" id="KW-0812">Transmembrane</keyword>
<name>A0ABR4XD04_9MICO</name>
<reference evidence="2 3" key="1">
    <citation type="submission" date="2013-08" db="EMBL/GenBank/DDBJ databases">
        <title>The genome sequence of Knoellia flava.</title>
        <authorList>
            <person name="Zhu W."/>
            <person name="Wang G."/>
        </authorList>
    </citation>
    <scope>NUCLEOTIDE SEQUENCE [LARGE SCALE GENOMIC DNA]</scope>
    <source>
        <strain evidence="2 3">TL1</strain>
    </source>
</reference>
<keyword evidence="1" id="KW-0472">Membrane</keyword>
<comment type="caution">
    <text evidence="2">The sequence shown here is derived from an EMBL/GenBank/DDBJ whole genome shotgun (WGS) entry which is preliminary data.</text>
</comment>